<feature type="chain" id="PRO_5020659670" description="NAD(P)-binding protein" evidence="2">
    <location>
        <begin position="27"/>
        <end position="342"/>
    </location>
</feature>
<dbReference type="InterPro" id="IPR052228">
    <property type="entry name" value="Sec_Metab_Biosynth_Oxidored"/>
</dbReference>
<evidence type="ECO:0008006" key="5">
    <source>
        <dbReference type="Google" id="ProtNLM"/>
    </source>
</evidence>
<name>A0A4Q2DGL1_9AGAR</name>
<dbReference type="PANTHER" id="PTHR47534">
    <property type="entry name" value="YALI0E05731P"/>
    <property type="match status" value="1"/>
</dbReference>
<dbReference type="PANTHER" id="PTHR47534:SF3">
    <property type="entry name" value="ALCOHOL DEHYDROGENASE-LIKE C-TERMINAL DOMAIN-CONTAINING PROTEIN"/>
    <property type="match status" value="1"/>
</dbReference>
<accession>A0A4Q2DGL1</accession>
<dbReference type="AlphaFoldDB" id="A0A4Q2DGL1"/>
<protein>
    <recommendedName>
        <fullName evidence="5">NAD(P)-binding protein</fullName>
    </recommendedName>
</protein>
<dbReference type="Pfam" id="PF00106">
    <property type="entry name" value="adh_short"/>
    <property type="match status" value="1"/>
</dbReference>
<organism evidence="3 4">
    <name type="scientific">Candolleomyces aberdarensis</name>
    <dbReference type="NCBI Taxonomy" id="2316362"/>
    <lineage>
        <taxon>Eukaryota</taxon>
        <taxon>Fungi</taxon>
        <taxon>Dikarya</taxon>
        <taxon>Basidiomycota</taxon>
        <taxon>Agaricomycotina</taxon>
        <taxon>Agaricomycetes</taxon>
        <taxon>Agaricomycetidae</taxon>
        <taxon>Agaricales</taxon>
        <taxon>Agaricineae</taxon>
        <taxon>Psathyrellaceae</taxon>
        <taxon>Candolleomyces</taxon>
    </lineage>
</organism>
<dbReference type="Proteomes" id="UP000290288">
    <property type="component" value="Unassembled WGS sequence"/>
</dbReference>
<evidence type="ECO:0000313" key="4">
    <source>
        <dbReference type="Proteomes" id="UP000290288"/>
    </source>
</evidence>
<keyword evidence="1" id="KW-0560">Oxidoreductase</keyword>
<proteinExistence type="predicted"/>
<sequence>MPFPPFNTPQRRLAALFALPVIFAVAYQQYSTSSMSSTLAAIRRSNAELVGGLKGAPVAVVVGGTSGIGQGMAEAFARWRSGRAHIVIVGRSEAAAKEIIATFPKPTTGEGESWSHEFVKCDATLMKNVKSASEEILARHPKINYLIMSPGFFTTSGRDETPEGIDKKLAVHYYGRWKFIDQLLPALRKAKEEEEARVLSVLSAGYSGKIDVNDLGLKKGYSLKAAADAAPTYNDLMIESFHERNPGITFAHSFPGGVLTNIMSSSRTAWMRAVAPIANALARPFVVTRHDCAEYMWHGLLTNTDSAIRFDNHGQNLEGKRYYGSEEAKTKLWDHTVDATNV</sequence>
<feature type="signal peptide" evidence="2">
    <location>
        <begin position="1"/>
        <end position="26"/>
    </location>
</feature>
<dbReference type="GO" id="GO:0016491">
    <property type="term" value="F:oxidoreductase activity"/>
    <property type="evidence" value="ECO:0007669"/>
    <property type="project" value="UniProtKB-KW"/>
</dbReference>
<evidence type="ECO:0000256" key="1">
    <source>
        <dbReference type="ARBA" id="ARBA00023002"/>
    </source>
</evidence>
<evidence type="ECO:0000313" key="3">
    <source>
        <dbReference type="EMBL" id="RXW18282.1"/>
    </source>
</evidence>
<dbReference type="STRING" id="2316362.A0A4Q2DGL1"/>
<dbReference type="InterPro" id="IPR002347">
    <property type="entry name" value="SDR_fam"/>
</dbReference>
<dbReference type="OrthoDB" id="2898509at2759"/>
<evidence type="ECO:0000256" key="2">
    <source>
        <dbReference type="SAM" id="SignalP"/>
    </source>
</evidence>
<gene>
    <name evidence="3" type="ORF">EST38_g7569</name>
</gene>
<dbReference type="SUPFAM" id="SSF51735">
    <property type="entry name" value="NAD(P)-binding Rossmann-fold domains"/>
    <property type="match status" value="1"/>
</dbReference>
<dbReference type="InterPro" id="IPR036291">
    <property type="entry name" value="NAD(P)-bd_dom_sf"/>
</dbReference>
<comment type="caution">
    <text evidence="3">The sequence shown here is derived from an EMBL/GenBank/DDBJ whole genome shotgun (WGS) entry which is preliminary data.</text>
</comment>
<keyword evidence="2" id="KW-0732">Signal</keyword>
<dbReference type="EMBL" id="SDEE01000277">
    <property type="protein sequence ID" value="RXW18282.1"/>
    <property type="molecule type" value="Genomic_DNA"/>
</dbReference>
<reference evidence="3 4" key="1">
    <citation type="submission" date="2019-01" db="EMBL/GenBank/DDBJ databases">
        <title>Draft genome sequence of Psathyrella aberdarensis IHI B618.</title>
        <authorList>
            <person name="Buettner E."/>
            <person name="Kellner H."/>
        </authorList>
    </citation>
    <scope>NUCLEOTIDE SEQUENCE [LARGE SCALE GENOMIC DNA]</scope>
    <source>
        <strain evidence="3 4">IHI B618</strain>
    </source>
</reference>
<keyword evidence="4" id="KW-1185">Reference proteome</keyword>
<dbReference type="Gene3D" id="3.40.50.720">
    <property type="entry name" value="NAD(P)-binding Rossmann-like Domain"/>
    <property type="match status" value="1"/>
</dbReference>